<dbReference type="AlphaFoldDB" id="D8M9H6"/>
<feature type="region of interest" description="Disordered" evidence="1">
    <location>
        <begin position="70"/>
        <end position="130"/>
    </location>
</feature>
<evidence type="ECO:0000313" key="3">
    <source>
        <dbReference type="EMBL" id="CBK24715.2"/>
    </source>
</evidence>
<feature type="compositionally biased region" description="Low complexity" evidence="1">
    <location>
        <begin position="395"/>
        <end position="414"/>
    </location>
</feature>
<gene>
    <name evidence="3" type="ORF">GSBLH_T00004419001</name>
</gene>
<feature type="compositionally biased region" description="Acidic residues" evidence="1">
    <location>
        <begin position="350"/>
        <end position="364"/>
    </location>
</feature>
<feature type="transmembrane region" description="Helical" evidence="2">
    <location>
        <begin position="16"/>
        <end position="36"/>
    </location>
</feature>
<feature type="region of interest" description="Disordered" evidence="1">
    <location>
        <begin position="323"/>
        <end position="432"/>
    </location>
</feature>
<dbReference type="EMBL" id="FN668688">
    <property type="protein sequence ID" value="CBK24715.2"/>
    <property type="molecule type" value="Genomic_DNA"/>
</dbReference>
<proteinExistence type="predicted"/>
<feature type="compositionally biased region" description="Acidic residues" evidence="1">
    <location>
        <begin position="111"/>
        <end position="123"/>
    </location>
</feature>
<feature type="region of interest" description="Disordered" evidence="1">
    <location>
        <begin position="468"/>
        <end position="509"/>
    </location>
</feature>
<dbReference type="OrthoDB" id="10660489at2759"/>
<dbReference type="Proteomes" id="UP000008312">
    <property type="component" value="Unassembled WGS sequence"/>
</dbReference>
<dbReference type="GeneID" id="24921446"/>
<feature type="compositionally biased region" description="Basic and acidic residues" evidence="1">
    <location>
        <begin position="382"/>
        <end position="393"/>
    </location>
</feature>
<organism evidence="3">
    <name type="scientific">Blastocystis hominis</name>
    <dbReference type="NCBI Taxonomy" id="12968"/>
    <lineage>
        <taxon>Eukaryota</taxon>
        <taxon>Sar</taxon>
        <taxon>Stramenopiles</taxon>
        <taxon>Bigyra</taxon>
        <taxon>Opalozoa</taxon>
        <taxon>Opalinata</taxon>
        <taxon>Blastocystidae</taxon>
        <taxon>Blastocystis</taxon>
    </lineage>
</organism>
<keyword evidence="2" id="KW-0472">Membrane</keyword>
<keyword evidence="2" id="KW-0812">Transmembrane</keyword>
<feature type="compositionally biased region" description="Polar residues" evidence="1">
    <location>
        <begin position="484"/>
        <end position="500"/>
    </location>
</feature>
<sequence>MLTYAESEISVFSSSTWFTIVTLIAVLLVTLFVAFLQEKDSLLLFLQQQFGLKSTGDAVLNDEDEKQFLSREASRDLHSSNPSGGPSESKELFNNLLAPQPPEVVATSDKSDEETESEEESDSEGTPTVIDYDLYTRVCEEYRKTSAALKDRESEVAELIKENEAKGLTIKLLRDQLQTVGSVSSDSTGASTDVKQLQAVIDQQKQVIQSLLGIDGSKSDVEKIFALYDQKTQELNAARLQIDQFQADFAQLEIYKRKAELVDVSPFVVLYSIEASFRERILAGQTSRRVSLSRLFLPCGVHLPAPPSRVRLFAASERGGREFGGRVERRRHRQPSLRGRFLSDSRGIGVDDDVEGGEASDEAAEQGVFPAAGGDQRAAARRSGENRRRREAGEAELGASGASGADRAGDAAAGREGGGGEPRAAERVRSAGGAMRGVSVCTVYLADSVHFTSNVVACLWNKQDNTRELPHSRRTTRHDPSPASVRNTTRANSPTNSAQAQRRRPIPWT</sequence>
<accession>D8M9H6</accession>
<evidence type="ECO:0000256" key="1">
    <source>
        <dbReference type="SAM" id="MobiDB-lite"/>
    </source>
</evidence>
<dbReference type="RefSeq" id="XP_012898763.1">
    <property type="nucleotide sequence ID" value="XM_013043309.1"/>
</dbReference>
<name>D8M9H6_BLAHO</name>
<evidence type="ECO:0000256" key="2">
    <source>
        <dbReference type="SAM" id="Phobius"/>
    </source>
</evidence>
<protein>
    <submittedName>
        <fullName evidence="3">Uncharacterized protein</fullName>
    </submittedName>
</protein>
<evidence type="ECO:0000313" key="4">
    <source>
        <dbReference type="Proteomes" id="UP000008312"/>
    </source>
</evidence>
<keyword evidence="2" id="KW-1133">Transmembrane helix</keyword>
<dbReference type="InParanoid" id="D8M9H6"/>
<reference evidence="3" key="1">
    <citation type="submission" date="2010-02" db="EMBL/GenBank/DDBJ databases">
        <title>Sequencing and annotation of the Blastocystis hominis genome.</title>
        <authorList>
            <person name="Wincker P."/>
        </authorList>
    </citation>
    <scope>NUCLEOTIDE SEQUENCE</scope>
    <source>
        <strain evidence="3">Singapore isolate B</strain>
    </source>
</reference>
<keyword evidence="4" id="KW-1185">Reference proteome</keyword>